<protein>
    <submittedName>
        <fullName evidence="7">Translation initiation factor 1</fullName>
    </submittedName>
</protein>
<dbReference type="GO" id="GO:0005829">
    <property type="term" value="C:cytosol"/>
    <property type="evidence" value="ECO:0007669"/>
    <property type="project" value="TreeGrafter"/>
</dbReference>
<sequence length="65" mass="7889">MLQVRLDNEDPVFLGYVLGKIQYSFVLYVYYHRILPRDSIKMEVSTYNLIRTRLIYRLCNKDLND</sequence>
<dbReference type="EMBL" id="MZ687828">
    <property type="protein sequence ID" value="UEQ12788.1"/>
    <property type="molecule type" value="Genomic_DNA"/>
</dbReference>
<comment type="function">
    <text evidence="1">One of the essential components for the initiation of protein synthesis. Stabilizes the binding of IF-2 and IF-3 on the 30S subunit to which N-formylmethionyl-tRNA(fMet) subsequently binds. Helps modulate mRNA selection, yielding the 30S pre-initiation complex (PIC). Upon addition of the 50S ribosomal subunit IF-1, IF-2 and IF-3 are released leaving the mature 70S translation initiation complex.</text>
</comment>
<gene>
    <name evidence="7" type="primary">infA</name>
</gene>
<dbReference type="GO" id="GO:0043022">
    <property type="term" value="F:ribosome binding"/>
    <property type="evidence" value="ECO:0007669"/>
    <property type="project" value="TreeGrafter"/>
</dbReference>
<evidence type="ECO:0000313" key="7">
    <source>
        <dbReference type="EMBL" id="UEQ12788.1"/>
    </source>
</evidence>
<evidence type="ECO:0000256" key="5">
    <source>
        <dbReference type="ARBA" id="ARBA00022917"/>
    </source>
</evidence>
<keyword evidence="6" id="KW-0472">Membrane</keyword>
<evidence type="ECO:0000256" key="1">
    <source>
        <dbReference type="ARBA" id="ARBA00003935"/>
    </source>
</evidence>
<proteinExistence type="inferred from homology"/>
<dbReference type="AlphaFoldDB" id="A0A8K1RWU4"/>
<keyword evidence="4 7" id="KW-0396">Initiation factor</keyword>
<dbReference type="InterPro" id="IPR012340">
    <property type="entry name" value="NA-bd_OB-fold"/>
</dbReference>
<reference evidence="7" key="1">
    <citation type="submission" date="2021-08" db="EMBL/GenBank/DDBJ databases">
        <title>The Complete Chloroplast Genome Sequence of the Medicinal Plant Excoecaria agallocha Linn.</title>
        <authorList>
            <person name="Wei H."/>
        </authorList>
    </citation>
    <scope>NUCLEOTIDE SEQUENCE</scope>
</reference>
<dbReference type="GeneID" id="72646338"/>
<organism evidence="7">
    <name type="scientific">Excoecaria agallocha</name>
    <dbReference type="NCBI Taxonomy" id="241838"/>
    <lineage>
        <taxon>Eukaryota</taxon>
        <taxon>Viridiplantae</taxon>
        <taxon>Streptophyta</taxon>
        <taxon>Embryophyta</taxon>
        <taxon>Tracheophyta</taxon>
        <taxon>Spermatophyta</taxon>
        <taxon>Magnoliopsida</taxon>
        <taxon>eudicotyledons</taxon>
        <taxon>Gunneridae</taxon>
        <taxon>Pentapetalae</taxon>
        <taxon>rosids</taxon>
        <taxon>fabids</taxon>
        <taxon>Malpighiales</taxon>
        <taxon>Euphorbiaceae</taxon>
        <taxon>Euphorbioideae</taxon>
        <taxon>Hippomaneae</taxon>
        <taxon>Excoecaria</taxon>
    </lineage>
</organism>
<name>A0A8K1RWU4_9ROSI</name>
<geneLocation type="chloroplast" evidence="7"/>
<keyword evidence="7" id="KW-0934">Plastid</keyword>
<accession>A0A8K1RWU4</accession>
<dbReference type="RefSeq" id="YP_010383384.1">
    <property type="nucleotide sequence ID" value="NC_063570.1"/>
</dbReference>
<dbReference type="GO" id="GO:0003743">
    <property type="term" value="F:translation initiation factor activity"/>
    <property type="evidence" value="ECO:0007669"/>
    <property type="project" value="UniProtKB-KW"/>
</dbReference>
<dbReference type="InterPro" id="IPR004368">
    <property type="entry name" value="TIF_IF1"/>
</dbReference>
<dbReference type="Gene3D" id="2.40.50.140">
    <property type="entry name" value="Nucleic acid-binding proteins"/>
    <property type="match status" value="1"/>
</dbReference>
<evidence type="ECO:0000256" key="4">
    <source>
        <dbReference type="ARBA" id="ARBA00022540"/>
    </source>
</evidence>
<evidence type="ECO:0000256" key="2">
    <source>
        <dbReference type="ARBA" id="ARBA00010939"/>
    </source>
</evidence>
<evidence type="ECO:0000256" key="6">
    <source>
        <dbReference type="SAM" id="Phobius"/>
    </source>
</evidence>
<keyword evidence="6" id="KW-1133">Transmembrane helix</keyword>
<keyword evidence="6" id="KW-0812">Transmembrane</keyword>
<dbReference type="PANTHER" id="PTHR33370">
    <property type="entry name" value="TRANSLATION INITIATION FACTOR IF-1, CHLOROPLASTIC"/>
    <property type="match status" value="1"/>
</dbReference>
<keyword evidence="5" id="KW-0648">Protein biosynthesis</keyword>
<keyword evidence="7" id="KW-0150">Chloroplast</keyword>
<dbReference type="PANTHER" id="PTHR33370:SF1">
    <property type="entry name" value="TRANSLATION INITIATION FACTOR IF-1, CHLOROPLASTIC"/>
    <property type="match status" value="1"/>
</dbReference>
<comment type="subunit">
    <text evidence="3">Component of the 30S ribosomal translation pre-initiation complex which assembles on the 30S ribosome in the order IF-2 and IF-3, IF-1 and N-formylmethionyl-tRNA(fMet); mRNA recruitment can occur at any time during PIC assembly.</text>
</comment>
<feature type="transmembrane region" description="Helical" evidence="6">
    <location>
        <begin position="12"/>
        <end position="31"/>
    </location>
</feature>
<evidence type="ECO:0000256" key="3">
    <source>
        <dbReference type="ARBA" id="ARBA00011599"/>
    </source>
</evidence>
<comment type="similarity">
    <text evidence="2">Belongs to the IF-1 family.</text>
</comment>